<organism evidence="1 2">
    <name type="scientific">Mesobacillus selenatarsenatis (strain DSM 18680 / JCM 14380 / FERM P-15431 / SF-1)</name>
    <dbReference type="NCBI Taxonomy" id="1321606"/>
    <lineage>
        <taxon>Bacteria</taxon>
        <taxon>Bacillati</taxon>
        <taxon>Bacillota</taxon>
        <taxon>Bacilli</taxon>
        <taxon>Bacillales</taxon>
        <taxon>Bacillaceae</taxon>
        <taxon>Mesobacillus</taxon>
    </lineage>
</organism>
<dbReference type="AlphaFoldDB" id="A0A0A8X9W3"/>
<protein>
    <recommendedName>
        <fullName evidence="3">DUF2188 domain-containing protein</fullName>
    </recommendedName>
</protein>
<reference evidence="1 2" key="1">
    <citation type="submission" date="2013-06" db="EMBL/GenBank/DDBJ databases">
        <title>Whole genome shotgun sequence of Bacillus selenatarsenatis SF-1.</title>
        <authorList>
            <person name="Kuroda M."/>
            <person name="Sei K."/>
            <person name="Yamashita M."/>
            <person name="Ike M."/>
        </authorList>
    </citation>
    <scope>NUCLEOTIDE SEQUENCE [LARGE SCALE GENOMIC DNA]</scope>
    <source>
        <strain evidence="1 2">SF-1</strain>
    </source>
</reference>
<comment type="caution">
    <text evidence="1">The sequence shown here is derived from an EMBL/GenBank/DDBJ whole genome shotgun (WGS) entry which is preliminary data.</text>
</comment>
<dbReference type="OrthoDB" id="8858565at2"/>
<sequence length="59" mass="6783">MPWTKNDYPASMKNLDPNVRQKAIEIANALVQEEHYDDGKAIPIAIDKAREYVESHKND</sequence>
<accession>A0A0A8X9W3</accession>
<evidence type="ECO:0008006" key="3">
    <source>
        <dbReference type="Google" id="ProtNLM"/>
    </source>
</evidence>
<evidence type="ECO:0000313" key="1">
    <source>
        <dbReference type="EMBL" id="GAM16755.1"/>
    </source>
</evidence>
<evidence type="ECO:0000313" key="2">
    <source>
        <dbReference type="Proteomes" id="UP000031014"/>
    </source>
</evidence>
<dbReference type="Proteomes" id="UP000031014">
    <property type="component" value="Unassembled WGS sequence"/>
</dbReference>
<proteinExistence type="predicted"/>
<gene>
    <name evidence="1" type="ORF">SAMD00020551_4985</name>
</gene>
<name>A0A0A8X9W3_MESS1</name>
<dbReference type="RefSeq" id="WP_041968342.1">
    <property type="nucleotide sequence ID" value="NZ_BASE01000138.1"/>
</dbReference>
<dbReference type="STRING" id="1321606.SAMD00020551_4985"/>
<dbReference type="EMBL" id="BASE01000138">
    <property type="protein sequence ID" value="GAM16755.1"/>
    <property type="molecule type" value="Genomic_DNA"/>
</dbReference>
<keyword evidence="2" id="KW-1185">Reference proteome</keyword>